<feature type="domain" description="ASCH" evidence="1">
    <location>
        <begin position="33"/>
        <end position="156"/>
    </location>
</feature>
<keyword evidence="3" id="KW-1185">Reference proteome</keyword>
<name>A0A9X2S8G1_9FIRM</name>
<gene>
    <name evidence="2" type="ORF">NSA23_13360</name>
</gene>
<proteinExistence type="predicted"/>
<dbReference type="SUPFAM" id="SSF88697">
    <property type="entry name" value="PUA domain-like"/>
    <property type="match status" value="1"/>
</dbReference>
<evidence type="ECO:0000259" key="1">
    <source>
        <dbReference type="SMART" id="SM01022"/>
    </source>
</evidence>
<accession>A0A9X2S8G1</accession>
<dbReference type="InterPro" id="IPR007374">
    <property type="entry name" value="ASCH_domain"/>
</dbReference>
<dbReference type="AlphaFoldDB" id="A0A9X2S8G1"/>
<protein>
    <submittedName>
        <fullName evidence="2">ASCH domain-containing protein</fullName>
    </submittedName>
</protein>
<dbReference type="Pfam" id="PF04266">
    <property type="entry name" value="ASCH"/>
    <property type="match status" value="1"/>
</dbReference>
<dbReference type="InterPro" id="IPR009326">
    <property type="entry name" value="DUF984"/>
</dbReference>
<dbReference type="Proteomes" id="UP001142078">
    <property type="component" value="Unassembled WGS sequence"/>
</dbReference>
<dbReference type="PIRSF" id="PIRSF021320">
    <property type="entry name" value="DUF984"/>
    <property type="match status" value="1"/>
</dbReference>
<dbReference type="PANTHER" id="PTHR39203:SF1">
    <property type="entry name" value="CYTOPLASMIC PROTEIN"/>
    <property type="match status" value="1"/>
</dbReference>
<evidence type="ECO:0000313" key="2">
    <source>
        <dbReference type="EMBL" id="MCR2045091.1"/>
    </source>
</evidence>
<sequence length="157" mass="18769">MLNIDKSVDSMWESYLFFIGENRNNINKKYSTWYFSNNEEDANNLLDLVIRGEKTGTSSLYYWYTLDNEQLPRPGEYSIITNWEGIAQCIIKTRKVTILPFKYVTEEFAIMEGEGDKSLEYWRNVHIKFFTEELKEVGKQFNEDMNIVYEEFEVVFK</sequence>
<dbReference type="PANTHER" id="PTHR39203">
    <property type="entry name" value="CYTOPLASMIC PROTEIN-RELATED"/>
    <property type="match status" value="1"/>
</dbReference>
<evidence type="ECO:0000313" key="3">
    <source>
        <dbReference type="Proteomes" id="UP001142078"/>
    </source>
</evidence>
<dbReference type="Gene3D" id="3.10.400.10">
    <property type="entry name" value="Sulfate adenylyltransferase"/>
    <property type="match status" value="1"/>
</dbReference>
<dbReference type="RefSeq" id="WP_042682615.1">
    <property type="nucleotide sequence ID" value="NZ_CABKTM010000049.1"/>
</dbReference>
<dbReference type="SMART" id="SM01022">
    <property type="entry name" value="ASCH"/>
    <property type="match status" value="1"/>
</dbReference>
<organism evidence="2 3">
    <name type="scientific">Anaerosalibacter massiliensis</name>
    <dbReference type="NCBI Taxonomy" id="1347392"/>
    <lineage>
        <taxon>Bacteria</taxon>
        <taxon>Bacillati</taxon>
        <taxon>Bacillota</taxon>
        <taxon>Tissierellia</taxon>
        <taxon>Tissierellales</taxon>
        <taxon>Sporanaerobacteraceae</taxon>
        <taxon>Anaerosalibacter</taxon>
    </lineage>
</organism>
<reference evidence="2" key="1">
    <citation type="submission" date="2022-07" db="EMBL/GenBank/DDBJ databases">
        <title>Enhanced cultured diversity of the mouse gut microbiota enables custom-made synthetic communities.</title>
        <authorList>
            <person name="Afrizal A."/>
        </authorList>
    </citation>
    <scope>NUCLEOTIDE SEQUENCE</scope>
    <source>
        <strain evidence="2">DSM 29482</strain>
    </source>
</reference>
<dbReference type="InterPro" id="IPR015947">
    <property type="entry name" value="PUA-like_sf"/>
</dbReference>
<dbReference type="EMBL" id="JANJZL010000011">
    <property type="protein sequence ID" value="MCR2045091.1"/>
    <property type="molecule type" value="Genomic_DNA"/>
</dbReference>
<dbReference type="CDD" id="cd06553">
    <property type="entry name" value="ASCH_Ef3133_like"/>
    <property type="match status" value="1"/>
</dbReference>
<dbReference type="OrthoDB" id="9807542at2"/>
<comment type="caution">
    <text evidence="2">The sequence shown here is derived from an EMBL/GenBank/DDBJ whole genome shotgun (WGS) entry which is preliminary data.</text>
</comment>